<keyword evidence="2" id="KW-0677">Repeat</keyword>
<evidence type="ECO:0000256" key="4">
    <source>
        <dbReference type="SAM" id="MobiDB-lite"/>
    </source>
</evidence>
<evidence type="ECO:0000256" key="2">
    <source>
        <dbReference type="ARBA" id="ARBA00022737"/>
    </source>
</evidence>
<gene>
    <name evidence="5" type="ORF">HHK36_000601</name>
</gene>
<reference evidence="5 6" key="1">
    <citation type="submission" date="2020-04" db="EMBL/GenBank/DDBJ databases">
        <title>Plant Genome Project.</title>
        <authorList>
            <person name="Zhang R.-G."/>
        </authorList>
    </citation>
    <scope>NUCLEOTIDE SEQUENCE [LARGE SCALE GENOMIC DNA]</scope>
    <source>
        <strain evidence="5">YNK0</strain>
        <tissue evidence="5">Leaf</tissue>
    </source>
</reference>
<evidence type="ECO:0000256" key="1">
    <source>
        <dbReference type="ARBA" id="ARBA00022574"/>
    </source>
</evidence>
<dbReference type="Proteomes" id="UP000655225">
    <property type="component" value="Unassembled WGS sequence"/>
</dbReference>
<dbReference type="SMART" id="SM00320">
    <property type="entry name" value="WD40"/>
    <property type="match status" value="2"/>
</dbReference>
<name>A0A834ZUD7_TETSI</name>
<feature type="region of interest" description="Disordered" evidence="4">
    <location>
        <begin position="15"/>
        <end position="49"/>
    </location>
</feature>
<dbReference type="Gene3D" id="2.130.10.10">
    <property type="entry name" value="YVTN repeat-like/Quinoprotein amine dehydrogenase"/>
    <property type="match status" value="1"/>
</dbReference>
<dbReference type="PROSITE" id="PS50082">
    <property type="entry name" value="WD_REPEATS_2"/>
    <property type="match status" value="1"/>
</dbReference>
<dbReference type="PANTHER" id="PTHR44472">
    <property type="entry name" value="DDB1- AND CUL4-ASSOCIATED FACTOR 4-RELATED"/>
    <property type="match status" value="1"/>
</dbReference>
<dbReference type="PANTHER" id="PTHR44472:SF1">
    <property type="entry name" value="DDB1 AND CUL4 ASSOCIATED FACTOR 4"/>
    <property type="match status" value="1"/>
</dbReference>
<dbReference type="InterPro" id="IPR036322">
    <property type="entry name" value="WD40_repeat_dom_sf"/>
</dbReference>
<comment type="caution">
    <text evidence="5">The sequence shown here is derived from an EMBL/GenBank/DDBJ whole genome shotgun (WGS) entry which is preliminary data.</text>
</comment>
<evidence type="ECO:0000313" key="6">
    <source>
        <dbReference type="Proteomes" id="UP000655225"/>
    </source>
</evidence>
<feature type="repeat" description="WD" evidence="3">
    <location>
        <begin position="375"/>
        <end position="418"/>
    </location>
</feature>
<accession>A0A834ZUD7</accession>
<dbReference type="InterPro" id="IPR052254">
    <property type="entry name" value="CUL4-DDB1_E3_ligase_receptor"/>
</dbReference>
<protein>
    <submittedName>
        <fullName evidence="5">Uncharacterized protein</fullName>
    </submittedName>
</protein>
<evidence type="ECO:0000256" key="3">
    <source>
        <dbReference type="PROSITE-ProRule" id="PRU00221"/>
    </source>
</evidence>
<evidence type="ECO:0000313" key="5">
    <source>
        <dbReference type="EMBL" id="KAF8412632.1"/>
    </source>
</evidence>
<keyword evidence="1 3" id="KW-0853">WD repeat</keyword>
<dbReference type="InterPro" id="IPR001680">
    <property type="entry name" value="WD40_rpt"/>
</dbReference>
<feature type="compositionally biased region" description="Polar residues" evidence="4">
    <location>
        <begin position="27"/>
        <end position="43"/>
    </location>
</feature>
<sequence length="471" mass="52772">MPQDLPGFYYDPEKNRYFPIKGPIPGTRNTSSVHTQRPSSKPDQATEKPNICRRKGIKTAKLLQVRELYGNVVTFNKWKCNFQHEYQKIQASQPMIWKYQNTDRIGDGALEQLHVDILTPEGQNETDVLLTGSINGSLSLYGVGKVGQHFDYGVKCMPDRAWPLITENQADCNKGPGHIWKPSGASILMPSNISCIKRAGKHSAHTANNGSTIQRALTLASPCKENFACLCHGTNLGAALVNLETGVPSWVCRSKSDVFSQQFDQSGNVVLCGLRNGAILTVDVRQKQGFSSSLPRHQIRHPSHKVCEGSFQKFSKQWFEVKGNVYPSHTIFMPSSVSSLVALQFYDQYFLASSMDGSIKLYDHRMTQRRALQSYEGHVNSHTRIQLGVDPSERFVMSGGEDYNVRIWSIKTGELLFGAKFMNSVPSTICCPELFEVPDERQNYKECIYGQKHSMGAWIGSQDGLFYMHGT</sequence>
<keyword evidence="6" id="KW-1185">Reference proteome</keyword>
<dbReference type="OMA" id="FQHEYQK"/>
<dbReference type="Pfam" id="PF23761">
    <property type="entry name" value="Beta-prop_DCAF4"/>
    <property type="match status" value="1"/>
</dbReference>
<dbReference type="SUPFAM" id="SSF50978">
    <property type="entry name" value="WD40 repeat-like"/>
    <property type="match status" value="1"/>
</dbReference>
<dbReference type="InterPro" id="IPR015943">
    <property type="entry name" value="WD40/YVTN_repeat-like_dom_sf"/>
</dbReference>
<dbReference type="OrthoDB" id="128867at2759"/>
<proteinExistence type="predicted"/>
<dbReference type="AlphaFoldDB" id="A0A834ZUD7"/>
<organism evidence="5 6">
    <name type="scientific">Tetracentron sinense</name>
    <name type="common">Spur-leaf</name>
    <dbReference type="NCBI Taxonomy" id="13715"/>
    <lineage>
        <taxon>Eukaryota</taxon>
        <taxon>Viridiplantae</taxon>
        <taxon>Streptophyta</taxon>
        <taxon>Embryophyta</taxon>
        <taxon>Tracheophyta</taxon>
        <taxon>Spermatophyta</taxon>
        <taxon>Magnoliopsida</taxon>
        <taxon>Trochodendrales</taxon>
        <taxon>Trochodendraceae</taxon>
        <taxon>Tetracentron</taxon>
    </lineage>
</organism>
<dbReference type="EMBL" id="JABCRI010000001">
    <property type="protein sequence ID" value="KAF8412632.1"/>
    <property type="molecule type" value="Genomic_DNA"/>
</dbReference>